<gene>
    <name evidence="2" type="ORF">FB458_0150</name>
</gene>
<evidence type="ECO:0000256" key="1">
    <source>
        <dbReference type="SAM" id="MobiDB-lite"/>
    </source>
</evidence>
<dbReference type="EMBL" id="VFMN01000001">
    <property type="protein sequence ID" value="TQJ07101.1"/>
    <property type="molecule type" value="Genomic_DNA"/>
</dbReference>
<sequence length="80" mass="8685">MGMFDNLKGLADQAREKATELVDQHGDKVEQGLEKAGQLADERTGGQHSDKIRQGVDKAREALDGLDGQQDDLHRPTTSG</sequence>
<dbReference type="Proteomes" id="UP000317893">
    <property type="component" value="Unassembled WGS sequence"/>
</dbReference>
<evidence type="ECO:0000313" key="2">
    <source>
        <dbReference type="EMBL" id="TQJ07101.1"/>
    </source>
</evidence>
<name>A0A542DVG8_9MICO</name>
<feature type="region of interest" description="Disordered" evidence="1">
    <location>
        <begin position="14"/>
        <end position="80"/>
    </location>
</feature>
<dbReference type="Pfam" id="PF14013">
    <property type="entry name" value="MT0933_antitox"/>
    <property type="match status" value="1"/>
</dbReference>
<feature type="compositionally biased region" description="Basic and acidic residues" evidence="1">
    <location>
        <begin position="14"/>
        <end position="33"/>
    </location>
</feature>
<feature type="compositionally biased region" description="Basic and acidic residues" evidence="1">
    <location>
        <begin position="40"/>
        <end position="63"/>
    </location>
</feature>
<evidence type="ECO:0000313" key="3">
    <source>
        <dbReference type="Proteomes" id="UP000317893"/>
    </source>
</evidence>
<reference evidence="2 3" key="1">
    <citation type="submission" date="2019-06" db="EMBL/GenBank/DDBJ databases">
        <title>Sequencing the genomes of 1000 actinobacteria strains.</title>
        <authorList>
            <person name="Klenk H.-P."/>
        </authorList>
    </citation>
    <scope>NUCLEOTIDE SEQUENCE [LARGE SCALE GENOMIC DNA]</scope>
    <source>
        <strain evidence="2 3">DSM 18607</strain>
    </source>
</reference>
<dbReference type="OrthoDB" id="5125103at2"/>
<dbReference type="InterPro" id="IPR028037">
    <property type="entry name" value="Antitoxin_Rv0909/MT0933"/>
</dbReference>
<dbReference type="AlphaFoldDB" id="A0A542DVG8"/>
<comment type="caution">
    <text evidence="2">The sequence shown here is derived from an EMBL/GenBank/DDBJ whole genome shotgun (WGS) entry which is preliminary data.</text>
</comment>
<accession>A0A542DVG8</accession>
<dbReference type="RefSeq" id="WP_141845894.1">
    <property type="nucleotide sequence ID" value="NZ_BAAAPR010000018.1"/>
</dbReference>
<protein>
    <submittedName>
        <fullName evidence="2">Antitoxin protein of toxin-antitoxin system</fullName>
    </submittedName>
</protein>
<organism evidence="2 3">
    <name type="scientific">Lapillicoccus jejuensis</name>
    <dbReference type="NCBI Taxonomy" id="402171"/>
    <lineage>
        <taxon>Bacteria</taxon>
        <taxon>Bacillati</taxon>
        <taxon>Actinomycetota</taxon>
        <taxon>Actinomycetes</taxon>
        <taxon>Micrococcales</taxon>
        <taxon>Intrasporangiaceae</taxon>
        <taxon>Lapillicoccus</taxon>
    </lineage>
</organism>
<keyword evidence="3" id="KW-1185">Reference proteome</keyword>
<proteinExistence type="predicted"/>
<feature type="compositionally biased region" description="Basic and acidic residues" evidence="1">
    <location>
        <begin position="71"/>
        <end position="80"/>
    </location>
</feature>